<sequence length="138" mass="16388">MKNFKMEINRMKFPVFILSALLCSCYLANGSPSSVEFWVKNGKKISINEVRSCQEKSFLSLGKRFEFLKSQFYKNGEYHPDQNSIYYKEYSEYRREASRRNAQCFYGLGYRFKAPLPWCLAQDGDNTRICTENMKYRN</sequence>
<name>A0AA42EGH2_GLAPU</name>
<dbReference type="EMBL" id="JAODIR010000018">
    <property type="protein sequence ID" value="MDD2167945.1"/>
    <property type="molecule type" value="Genomic_DNA"/>
</dbReference>
<reference evidence="2" key="1">
    <citation type="submission" date="2022-09" db="EMBL/GenBank/DDBJ databases">
        <title>Molecular characterization of Glaesserella parasuis strains circulating in commercial swine farms using whole-genome sequencing.</title>
        <authorList>
            <person name="Mugabi R."/>
            <person name="Clavijo M."/>
            <person name="Li G."/>
        </authorList>
    </citation>
    <scope>NUCLEOTIDE SEQUENCE</scope>
    <source>
        <strain evidence="2">0435-53</strain>
    </source>
</reference>
<evidence type="ECO:0000256" key="1">
    <source>
        <dbReference type="SAM" id="SignalP"/>
    </source>
</evidence>
<protein>
    <recommendedName>
        <fullName evidence="4">DUF2799 domain-containing protein</fullName>
    </recommendedName>
</protein>
<evidence type="ECO:0000313" key="3">
    <source>
        <dbReference type="Proteomes" id="UP001148834"/>
    </source>
</evidence>
<dbReference type="Proteomes" id="UP001148834">
    <property type="component" value="Unassembled WGS sequence"/>
</dbReference>
<feature type="signal peptide" evidence="1">
    <location>
        <begin position="1"/>
        <end position="28"/>
    </location>
</feature>
<keyword evidence="1" id="KW-0732">Signal</keyword>
<comment type="caution">
    <text evidence="2">The sequence shown here is derived from an EMBL/GenBank/DDBJ whole genome shotgun (WGS) entry which is preliminary data.</text>
</comment>
<evidence type="ECO:0000313" key="2">
    <source>
        <dbReference type="EMBL" id="MDD2167945.1"/>
    </source>
</evidence>
<feature type="chain" id="PRO_5041323063" description="DUF2799 domain-containing protein" evidence="1">
    <location>
        <begin position="29"/>
        <end position="138"/>
    </location>
</feature>
<dbReference type="PROSITE" id="PS51257">
    <property type="entry name" value="PROKAR_LIPOPROTEIN"/>
    <property type="match status" value="1"/>
</dbReference>
<organism evidence="2 3">
    <name type="scientific">Glaesserella parasuis</name>
    <name type="common">Haemophilus parasuis</name>
    <dbReference type="NCBI Taxonomy" id="738"/>
    <lineage>
        <taxon>Bacteria</taxon>
        <taxon>Pseudomonadati</taxon>
        <taxon>Pseudomonadota</taxon>
        <taxon>Gammaproteobacteria</taxon>
        <taxon>Pasteurellales</taxon>
        <taxon>Pasteurellaceae</taxon>
        <taxon>Glaesserella</taxon>
    </lineage>
</organism>
<proteinExistence type="predicted"/>
<evidence type="ECO:0008006" key="4">
    <source>
        <dbReference type="Google" id="ProtNLM"/>
    </source>
</evidence>
<gene>
    <name evidence="2" type="ORF">N5925_04840</name>
</gene>
<accession>A0AA42EGH2</accession>
<dbReference type="AlphaFoldDB" id="A0AA42EGH2"/>